<dbReference type="InterPro" id="IPR029063">
    <property type="entry name" value="SAM-dependent_MTases_sf"/>
</dbReference>
<dbReference type="OrthoDB" id="10657at2157"/>
<dbReference type="InterPro" id="IPR022642">
    <property type="entry name" value="CheR_C"/>
</dbReference>
<dbReference type="Pfam" id="PF01739">
    <property type="entry name" value="CheR"/>
    <property type="match status" value="1"/>
</dbReference>
<keyword evidence="2" id="KW-0489">Methyltransferase</keyword>
<keyword evidence="3" id="KW-1185">Reference proteome</keyword>
<proteinExistence type="predicted"/>
<reference evidence="3" key="1">
    <citation type="journal article" date="2015" name="Microbiology">
        <title>Genome of Methanoregula boonei 6A8 reveals adaptations to oligotrophic peatland environments.</title>
        <authorList>
            <person name="Braeuer S."/>
            <person name="Cadillo-Quiroz H."/>
            <person name="Kyrpides N."/>
            <person name="Woyke T."/>
            <person name="Goodwin L."/>
            <person name="Detter C."/>
            <person name="Podell S."/>
            <person name="Yavitt J.B."/>
            <person name="Zinder S.H."/>
        </authorList>
    </citation>
    <scope>NUCLEOTIDE SEQUENCE [LARGE SCALE GENOMIC DNA]</scope>
    <source>
        <strain evidence="3">DSM 21154 / JCM 14090 / 6A8</strain>
    </source>
</reference>
<accession>A7I7Q9</accession>
<name>A7I7Q9_METB6</name>
<dbReference type="AlphaFoldDB" id="A7I7Q9"/>
<dbReference type="PROSITE" id="PS50123">
    <property type="entry name" value="CHER"/>
    <property type="match status" value="1"/>
</dbReference>
<dbReference type="GO" id="GO:0032259">
    <property type="term" value="P:methylation"/>
    <property type="evidence" value="ECO:0007669"/>
    <property type="project" value="UniProtKB-KW"/>
</dbReference>
<organism evidence="2 3">
    <name type="scientific">Methanoregula boonei (strain DSM 21154 / JCM 14090 / 6A8)</name>
    <dbReference type="NCBI Taxonomy" id="456442"/>
    <lineage>
        <taxon>Archaea</taxon>
        <taxon>Methanobacteriati</taxon>
        <taxon>Methanobacteriota</taxon>
        <taxon>Stenosarchaea group</taxon>
        <taxon>Methanomicrobia</taxon>
        <taxon>Methanomicrobiales</taxon>
        <taxon>Methanoregulaceae</taxon>
        <taxon>Methanoregula</taxon>
    </lineage>
</organism>
<dbReference type="STRING" id="456442.Mboo_1252"/>
<evidence type="ECO:0000313" key="2">
    <source>
        <dbReference type="EMBL" id="ABS55770.1"/>
    </source>
</evidence>
<dbReference type="PANTHER" id="PTHR24422">
    <property type="entry name" value="CHEMOTAXIS PROTEIN METHYLTRANSFERASE"/>
    <property type="match status" value="1"/>
</dbReference>
<dbReference type="InterPro" id="IPR050903">
    <property type="entry name" value="Bact_Chemotaxis_MeTrfase"/>
</dbReference>
<evidence type="ECO:0000259" key="1">
    <source>
        <dbReference type="PROSITE" id="PS50123"/>
    </source>
</evidence>
<dbReference type="GeneID" id="5412081"/>
<dbReference type="KEGG" id="mbn:Mboo_1252"/>
<dbReference type="PRINTS" id="PR00996">
    <property type="entry name" value="CHERMTFRASE"/>
</dbReference>
<dbReference type="eggNOG" id="arCOG04402">
    <property type="taxonomic scope" value="Archaea"/>
</dbReference>
<dbReference type="Gene3D" id="3.40.50.150">
    <property type="entry name" value="Vaccinia Virus protein VP39"/>
    <property type="match status" value="1"/>
</dbReference>
<dbReference type="HOGENOM" id="CLU_025854_2_0_2"/>
<dbReference type="RefSeq" id="WP_012106802.1">
    <property type="nucleotide sequence ID" value="NC_009712.1"/>
</dbReference>
<keyword evidence="2" id="KW-0808">Transferase</keyword>
<dbReference type="PANTHER" id="PTHR24422:SF10">
    <property type="entry name" value="CHEMOTAXIS PROTEIN METHYLTRANSFERASE 2"/>
    <property type="match status" value="1"/>
</dbReference>
<gene>
    <name evidence="2" type="ordered locus">Mboo_1252</name>
</gene>
<evidence type="ECO:0000313" key="3">
    <source>
        <dbReference type="Proteomes" id="UP000002408"/>
    </source>
</evidence>
<sequence>MAFTYFFRDYQTLDMIREYVLPVIGSRRYINIWSAGCAMGQEPYTIAILLRENMGQMIFRNVRLYCTDIDSSNLFAKIIEDGSYPQVELERIPKDIFAKYFAPDESREGYYRISDEIRKRLTFERKDLLTYEAVRPNMGLIVCKNVLLHFTEEQRIRVLKMFYDALDDGCFLITEQTQKMPPELGDHFEQVVANAQVFRKIPGPT</sequence>
<dbReference type="EMBL" id="CP000780">
    <property type="protein sequence ID" value="ABS55770.1"/>
    <property type="molecule type" value="Genomic_DNA"/>
</dbReference>
<dbReference type="SUPFAM" id="SSF53335">
    <property type="entry name" value="S-adenosyl-L-methionine-dependent methyltransferases"/>
    <property type="match status" value="1"/>
</dbReference>
<dbReference type="InterPro" id="IPR000780">
    <property type="entry name" value="CheR_MeTrfase"/>
</dbReference>
<protein>
    <submittedName>
        <fullName evidence="2">MCP methyltransferase, CheR-type</fullName>
    </submittedName>
</protein>
<dbReference type="GO" id="GO:0008757">
    <property type="term" value="F:S-adenosylmethionine-dependent methyltransferase activity"/>
    <property type="evidence" value="ECO:0007669"/>
    <property type="project" value="InterPro"/>
</dbReference>
<feature type="domain" description="CheR-type methyltransferase" evidence="1">
    <location>
        <begin position="1"/>
        <end position="201"/>
    </location>
</feature>
<dbReference type="Proteomes" id="UP000002408">
    <property type="component" value="Chromosome"/>
</dbReference>
<dbReference type="SMART" id="SM00138">
    <property type="entry name" value="MeTrc"/>
    <property type="match status" value="1"/>
</dbReference>